<comment type="caution">
    <text evidence="2">The sequence shown here is derived from an EMBL/GenBank/DDBJ whole genome shotgun (WGS) entry which is preliminary data.</text>
</comment>
<dbReference type="Pfam" id="PF07714">
    <property type="entry name" value="PK_Tyr_Ser-Thr"/>
    <property type="match status" value="1"/>
</dbReference>
<dbReference type="Proteomes" id="UP000247702">
    <property type="component" value="Unassembled WGS sequence"/>
</dbReference>
<proteinExistence type="predicted"/>
<dbReference type="InterPro" id="IPR011009">
    <property type="entry name" value="Kinase-like_dom_sf"/>
</dbReference>
<evidence type="ECO:0000313" key="2">
    <source>
        <dbReference type="EMBL" id="GBB86157.1"/>
    </source>
</evidence>
<dbReference type="AlphaFoldDB" id="A0A2Z6Q7K1"/>
<dbReference type="InterPro" id="IPR000719">
    <property type="entry name" value="Prot_kinase_dom"/>
</dbReference>
<dbReference type="Gene3D" id="1.10.510.10">
    <property type="entry name" value="Transferase(Phosphotransferase) domain 1"/>
    <property type="match status" value="1"/>
</dbReference>
<dbReference type="SUPFAM" id="SSF56112">
    <property type="entry name" value="Protein kinase-like (PK-like)"/>
    <property type="match status" value="1"/>
</dbReference>
<protein>
    <recommendedName>
        <fullName evidence="1">Protein kinase domain-containing protein</fullName>
    </recommendedName>
</protein>
<organism evidence="2 3">
    <name type="scientific">Rhizophagus clarus</name>
    <dbReference type="NCBI Taxonomy" id="94130"/>
    <lineage>
        <taxon>Eukaryota</taxon>
        <taxon>Fungi</taxon>
        <taxon>Fungi incertae sedis</taxon>
        <taxon>Mucoromycota</taxon>
        <taxon>Glomeromycotina</taxon>
        <taxon>Glomeromycetes</taxon>
        <taxon>Glomerales</taxon>
        <taxon>Glomeraceae</taxon>
        <taxon>Rhizophagus</taxon>
    </lineage>
</organism>
<gene>
    <name evidence="2" type="ORF">RclHR1_01260028</name>
</gene>
<sequence length="482" mass="56464">MSTVRKDSINAIVNRAYTLLDSNVHDNIHKKFEFQRDIVLADETLTVNQKTKAIKKLTKYYDRNKVLFNDGTTRTCEMCNQECLATLFCEHCVRNYLKAKFSSWTSENQEIDKLIQECQMETLGPDYTVEWIPFDNLQNVKYLTEGGISKIYTAEWINGHYDEWDFEKKKLKRSGTFEVILKGLENVENADHSWFEEAKSHLTINNKRPEIVRCYGLTKDASKGNYMLVMMKMNMDLREYLQRNYDQLSWKKKIRITLEIIDALYYIHQEKAIHRDLHSGNVLYSQFEDYWYISDLGFCGPADKSSKSIYGNLPYIDPSVILTRKYTFASDIYSIAMLMWEISSCRPPFTDRKHDYDLITNILHGLRPKIVPGTPLEYSSLIKQCWDNDPSKRPDICTIRHKIIEISKSYQNMPDEPLQSSYSDLKMDKYSSLEINFSGSKLFTYKFNDLPKNTTAFGTKVYELTIPDNVEFEDDDFNEASN</sequence>
<dbReference type="PANTHER" id="PTHR44329">
    <property type="entry name" value="SERINE/THREONINE-PROTEIN KINASE TNNI3K-RELATED"/>
    <property type="match status" value="1"/>
</dbReference>
<evidence type="ECO:0000259" key="1">
    <source>
        <dbReference type="PROSITE" id="PS50011"/>
    </source>
</evidence>
<feature type="domain" description="Protein kinase" evidence="1">
    <location>
        <begin position="137"/>
        <end position="404"/>
    </location>
</feature>
<dbReference type="PROSITE" id="PS50011">
    <property type="entry name" value="PROTEIN_KINASE_DOM"/>
    <property type="match status" value="1"/>
</dbReference>
<evidence type="ECO:0000313" key="3">
    <source>
        <dbReference type="Proteomes" id="UP000247702"/>
    </source>
</evidence>
<dbReference type="GO" id="GO:0005524">
    <property type="term" value="F:ATP binding"/>
    <property type="evidence" value="ECO:0007669"/>
    <property type="project" value="InterPro"/>
</dbReference>
<accession>A0A2Z6Q7K1</accession>
<reference evidence="2 3" key="1">
    <citation type="submission" date="2017-11" db="EMBL/GenBank/DDBJ databases">
        <title>The genome of Rhizophagus clarus HR1 reveals common genetic basis of auxotrophy among arbuscular mycorrhizal fungi.</title>
        <authorList>
            <person name="Kobayashi Y."/>
        </authorList>
    </citation>
    <scope>NUCLEOTIDE SEQUENCE [LARGE SCALE GENOMIC DNA]</scope>
    <source>
        <strain evidence="2 3">HR1</strain>
    </source>
</reference>
<dbReference type="InterPro" id="IPR001245">
    <property type="entry name" value="Ser-Thr/Tyr_kinase_cat_dom"/>
</dbReference>
<dbReference type="GO" id="GO:0004674">
    <property type="term" value="F:protein serine/threonine kinase activity"/>
    <property type="evidence" value="ECO:0007669"/>
    <property type="project" value="TreeGrafter"/>
</dbReference>
<keyword evidence="3" id="KW-1185">Reference proteome</keyword>
<dbReference type="InterPro" id="IPR051681">
    <property type="entry name" value="Ser/Thr_Kinases-Pseudokinases"/>
</dbReference>
<dbReference type="EMBL" id="BEXD01000291">
    <property type="protein sequence ID" value="GBB86157.1"/>
    <property type="molecule type" value="Genomic_DNA"/>
</dbReference>
<name>A0A2Z6Q7K1_9GLOM</name>